<accession>A0A2P2PVK7</accession>
<dbReference type="AlphaFoldDB" id="A0A2P2PVK7"/>
<reference evidence="1" key="1">
    <citation type="submission" date="2018-02" db="EMBL/GenBank/DDBJ databases">
        <title>Rhizophora mucronata_Transcriptome.</title>
        <authorList>
            <person name="Meera S.P."/>
            <person name="Sreeshan A."/>
            <person name="Augustine A."/>
        </authorList>
    </citation>
    <scope>NUCLEOTIDE SEQUENCE</scope>
    <source>
        <tissue evidence="1">Leaf</tissue>
    </source>
</reference>
<dbReference type="EMBL" id="GGEC01078290">
    <property type="protein sequence ID" value="MBX58774.1"/>
    <property type="molecule type" value="Transcribed_RNA"/>
</dbReference>
<name>A0A2P2PVK7_RHIMU</name>
<sequence>MKTPISYNYALLKAIYDTNIRILLH</sequence>
<evidence type="ECO:0000313" key="1">
    <source>
        <dbReference type="EMBL" id="MBX58774.1"/>
    </source>
</evidence>
<proteinExistence type="predicted"/>
<organism evidence="1">
    <name type="scientific">Rhizophora mucronata</name>
    <name type="common">Asiatic mangrove</name>
    <dbReference type="NCBI Taxonomy" id="61149"/>
    <lineage>
        <taxon>Eukaryota</taxon>
        <taxon>Viridiplantae</taxon>
        <taxon>Streptophyta</taxon>
        <taxon>Embryophyta</taxon>
        <taxon>Tracheophyta</taxon>
        <taxon>Spermatophyta</taxon>
        <taxon>Magnoliopsida</taxon>
        <taxon>eudicotyledons</taxon>
        <taxon>Gunneridae</taxon>
        <taxon>Pentapetalae</taxon>
        <taxon>rosids</taxon>
        <taxon>fabids</taxon>
        <taxon>Malpighiales</taxon>
        <taxon>Rhizophoraceae</taxon>
        <taxon>Rhizophora</taxon>
    </lineage>
</organism>
<protein>
    <submittedName>
        <fullName evidence="1">Uncharacterized protein</fullName>
    </submittedName>
</protein>